<keyword evidence="8 12" id="KW-0472">Membrane</keyword>
<evidence type="ECO:0000256" key="1">
    <source>
        <dbReference type="ARBA" id="ARBA00004141"/>
    </source>
</evidence>
<keyword evidence="14" id="KW-1185">Reference proteome</keyword>
<keyword evidence="7 11" id="KW-0406">Ion transport</keyword>
<evidence type="ECO:0000256" key="10">
    <source>
        <dbReference type="ARBA" id="ARBA00023303"/>
    </source>
</evidence>
<organism evidence="13 14">
    <name type="scientific">Dreissena polymorpha</name>
    <name type="common">Zebra mussel</name>
    <name type="synonym">Mytilus polymorpha</name>
    <dbReference type="NCBI Taxonomy" id="45954"/>
    <lineage>
        <taxon>Eukaryota</taxon>
        <taxon>Metazoa</taxon>
        <taxon>Spiralia</taxon>
        <taxon>Lophotrochozoa</taxon>
        <taxon>Mollusca</taxon>
        <taxon>Bivalvia</taxon>
        <taxon>Autobranchia</taxon>
        <taxon>Heteroconchia</taxon>
        <taxon>Euheterodonta</taxon>
        <taxon>Imparidentia</taxon>
        <taxon>Neoheterodontei</taxon>
        <taxon>Myida</taxon>
        <taxon>Dreissenoidea</taxon>
        <taxon>Dreissenidae</taxon>
        <taxon>Dreissena</taxon>
    </lineage>
</organism>
<accession>A0A9D3YFH2</accession>
<evidence type="ECO:0000256" key="4">
    <source>
        <dbReference type="ARBA" id="ARBA00022692"/>
    </source>
</evidence>
<dbReference type="GO" id="GO:0015280">
    <property type="term" value="F:ligand-gated sodium channel activity"/>
    <property type="evidence" value="ECO:0007669"/>
    <property type="project" value="TreeGrafter"/>
</dbReference>
<proteinExistence type="inferred from homology"/>
<keyword evidence="10 11" id="KW-0407">Ion channel</keyword>
<evidence type="ECO:0000256" key="5">
    <source>
        <dbReference type="ARBA" id="ARBA00022989"/>
    </source>
</evidence>
<evidence type="ECO:0000313" key="14">
    <source>
        <dbReference type="Proteomes" id="UP000828390"/>
    </source>
</evidence>
<comment type="similarity">
    <text evidence="11">Belongs to the amiloride-sensitive sodium channel (TC 1.A.6) family.</text>
</comment>
<dbReference type="InterPro" id="IPR001873">
    <property type="entry name" value="ENaC"/>
</dbReference>
<comment type="caution">
    <text evidence="13">The sequence shown here is derived from an EMBL/GenBank/DDBJ whole genome shotgun (WGS) entry which is preliminary data.</text>
</comment>
<feature type="transmembrane region" description="Helical" evidence="12">
    <location>
        <begin position="56"/>
        <end position="77"/>
    </location>
</feature>
<keyword evidence="4 11" id="KW-0812">Transmembrane</keyword>
<dbReference type="Proteomes" id="UP000828390">
    <property type="component" value="Unassembled WGS sequence"/>
</dbReference>
<keyword evidence="9 11" id="KW-0739">Sodium transport</keyword>
<reference evidence="13" key="2">
    <citation type="submission" date="2020-11" db="EMBL/GenBank/DDBJ databases">
        <authorList>
            <person name="McCartney M.A."/>
            <person name="Auch B."/>
            <person name="Kono T."/>
            <person name="Mallez S."/>
            <person name="Becker A."/>
            <person name="Gohl D.M."/>
            <person name="Silverstein K.A.T."/>
            <person name="Koren S."/>
            <person name="Bechman K.B."/>
            <person name="Herman A."/>
            <person name="Abrahante J.E."/>
            <person name="Garbe J."/>
        </authorList>
    </citation>
    <scope>NUCLEOTIDE SEQUENCE</scope>
    <source>
        <strain evidence="13">Duluth1</strain>
        <tissue evidence="13">Whole animal</tissue>
    </source>
</reference>
<evidence type="ECO:0000256" key="12">
    <source>
        <dbReference type="SAM" id="Phobius"/>
    </source>
</evidence>
<sequence>MTNRSGRIPPRNGSVAFIDSVGKRKGFRRTITRFAEKTSMVGVPYINRAKFWWAKLIWSILLLGAIAVMILHLWYLFDQWYSWPKQTNVELGFSALGFPQVTICNTNIMKKHRLETSNESQAWPLKKLAKDMNPENLVPDQFDSNYVPESGNSTSVSLVA</sequence>
<protein>
    <submittedName>
        <fullName evidence="13">Uncharacterized protein</fullName>
    </submittedName>
</protein>
<evidence type="ECO:0000256" key="2">
    <source>
        <dbReference type="ARBA" id="ARBA00022448"/>
    </source>
</evidence>
<dbReference type="Pfam" id="PF00858">
    <property type="entry name" value="ASC"/>
    <property type="match status" value="1"/>
</dbReference>
<gene>
    <name evidence="13" type="ORF">DPMN_074035</name>
</gene>
<reference evidence="13" key="1">
    <citation type="journal article" date="2019" name="bioRxiv">
        <title>The Genome of the Zebra Mussel, Dreissena polymorpha: A Resource for Invasive Species Research.</title>
        <authorList>
            <person name="McCartney M.A."/>
            <person name="Auch B."/>
            <person name="Kono T."/>
            <person name="Mallez S."/>
            <person name="Zhang Y."/>
            <person name="Obille A."/>
            <person name="Becker A."/>
            <person name="Abrahante J.E."/>
            <person name="Garbe J."/>
            <person name="Badalamenti J.P."/>
            <person name="Herman A."/>
            <person name="Mangelson H."/>
            <person name="Liachko I."/>
            <person name="Sullivan S."/>
            <person name="Sone E.D."/>
            <person name="Koren S."/>
            <person name="Silverstein K.A.T."/>
            <person name="Beckman K.B."/>
            <person name="Gohl D.M."/>
        </authorList>
    </citation>
    <scope>NUCLEOTIDE SEQUENCE</scope>
    <source>
        <strain evidence="13">Duluth1</strain>
        <tissue evidence="13">Whole animal</tissue>
    </source>
</reference>
<comment type="subcellular location">
    <subcellularLocation>
        <location evidence="1">Membrane</location>
        <topology evidence="1">Multi-pass membrane protein</topology>
    </subcellularLocation>
</comment>
<dbReference type="GO" id="GO:0005886">
    <property type="term" value="C:plasma membrane"/>
    <property type="evidence" value="ECO:0007669"/>
    <property type="project" value="TreeGrafter"/>
</dbReference>
<dbReference type="PANTHER" id="PTHR11690">
    <property type="entry name" value="AMILORIDE-SENSITIVE SODIUM CHANNEL-RELATED"/>
    <property type="match status" value="1"/>
</dbReference>
<evidence type="ECO:0000313" key="13">
    <source>
        <dbReference type="EMBL" id="KAH3699081.1"/>
    </source>
</evidence>
<evidence type="ECO:0000256" key="3">
    <source>
        <dbReference type="ARBA" id="ARBA00022461"/>
    </source>
</evidence>
<evidence type="ECO:0000256" key="9">
    <source>
        <dbReference type="ARBA" id="ARBA00023201"/>
    </source>
</evidence>
<dbReference type="AlphaFoldDB" id="A0A9D3YFH2"/>
<evidence type="ECO:0000256" key="11">
    <source>
        <dbReference type="RuleBase" id="RU000679"/>
    </source>
</evidence>
<keyword evidence="3 11" id="KW-0894">Sodium channel</keyword>
<evidence type="ECO:0000256" key="8">
    <source>
        <dbReference type="ARBA" id="ARBA00023136"/>
    </source>
</evidence>
<evidence type="ECO:0000256" key="7">
    <source>
        <dbReference type="ARBA" id="ARBA00023065"/>
    </source>
</evidence>
<keyword evidence="5 12" id="KW-1133">Transmembrane helix</keyword>
<keyword evidence="6" id="KW-0915">Sodium</keyword>
<name>A0A9D3YFH2_DREPO</name>
<keyword evidence="2 11" id="KW-0813">Transport</keyword>
<evidence type="ECO:0000256" key="6">
    <source>
        <dbReference type="ARBA" id="ARBA00023053"/>
    </source>
</evidence>
<dbReference type="EMBL" id="JAIWYP010000015">
    <property type="protein sequence ID" value="KAH3699081.1"/>
    <property type="molecule type" value="Genomic_DNA"/>
</dbReference>